<evidence type="ECO:0000313" key="2">
    <source>
        <dbReference type="EMBL" id="PJZ66958.1"/>
    </source>
</evidence>
<reference evidence="2 3" key="1">
    <citation type="submission" date="2017-07" db="EMBL/GenBank/DDBJ databases">
        <title>Leptospira spp. isolated from tropical soils.</title>
        <authorList>
            <person name="Thibeaux R."/>
            <person name="Iraola G."/>
            <person name="Ferres I."/>
            <person name="Bierque E."/>
            <person name="Girault D."/>
            <person name="Soupe-Gilbert M.-E."/>
            <person name="Picardeau M."/>
            <person name="Goarant C."/>
        </authorList>
    </citation>
    <scope>NUCLEOTIDE SEQUENCE [LARGE SCALE GENOMIC DNA]</scope>
    <source>
        <strain evidence="2 3">FH2-C-A2</strain>
    </source>
</reference>
<dbReference type="Proteomes" id="UP000231912">
    <property type="component" value="Unassembled WGS sequence"/>
</dbReference>
<evidence type="ECO:0000256" key="1">
    <source>
        <dbReference type="SAM" id="SignalP"/>
    </source>
</evidence>
<name>A0A2M9ZEV3_9LEPT</name>
<sequence length="217" mass="25190">MKINKSNRLKILSAVIIALAQVNCGSSESTIFDEDVPGLNENRVHITKENLPKPGITKESELYDLFRGYYCKRFSYVMERRKVFDNKSITYNRIYQYIETVNKPIKGPGYSGHIGLERKFLTIFTLNGLVQDFVLIHMIKKKVESEEEWQEGPLTNLDLKKYREDWPDGSKDVYDYYTQPGKHKTLDEKSLEFMLKSVNKSKSPAKTYIVGSEKNNL</sequence>
<dbReference type="AlphaFoldDB" id="A0A2M9ZEV3"/>
<keyword evidence="1" id="KW-0732">Signal</keyword>
<feature type="signal peptide" evidence="1">
    <location>
        <begin position="1"/>
        <end position="20"/>
    </location>
</feature>
<evidence type="ECO:0000313" key="3">
    <source>
        <dbReference type="Proteomes" id="UP000231912"/>
    </source>
</evidence>
<organism evidence="2 3">
    <name type="scientific">Leptospira wolffii</name>
    <dbReference type="NCBI Taxonomy" id="409998"/>
    <lineage>
        <taxon>Bacteria</taxon>
        <taxon>Pseudomonadati</taxon>
        <taxon>Spirochaetota</taxon>
        <taxon>Spirochaetia</taxon>
        <taxon>Leptospirales</taxon>
        <taxon>Leptospiraceae</taxon>
        <taxon>Leptospira</taxon>
    </lineage>
</organism>
<evidence type="ECO:0008006" key="4">
    <source>
        <dbReference type="Google" id="ProtNLM"/>
    </source>
</evidence>
<feature type="chain" id="PRO_5014955312" description="Lipoprotein" evidence="1">
    <location>
        <begin position="21"/>
        <end position="217"/>
    </location>
</feature>
<comment type="caution">
    <text evidence="2">The sequence shown here is derived from an EMBL/GenBank/DDBJ whole genome shotgun (WGS) entry which is preliminary data.</text>
</comment>
<proteinExistence type="predicted"/>
<dbReference type="EMBL" id="NPDT01000001">
    <property type="protein sequence ID" value="PJZ66958.1"/>
    <property type="molecule type" value="Genomic_DNA"/>
</dbReference>
<protein>
    <recommendedName>
        <fullName evidence="4">Lipoprotein</fullName>
    </recommendedName>
</protein>
<accession>A0A2M9ZEV3</accession>
<dbReference type="RefSeq" id="WP_100757533.1">
    <property type="nucleotide sequence ID" value="NZ_NPDT01000001.1"/>
</dbReference>
<gene>
    <name evidence="2" type="ORF">CH371_02375</name>
</gene>